<dbReference type="GeneID" id="100149459"/>
<keyword evidence="8" id="KW-1015">Disulfide bond</keyword>
<dbReference type="Proteomes" id="UP000000437">
    <property type="component" value="Chromosome 3"/>
</dbReference>
<keyword evidence="6 11" id="KW-1133">Transmembrane helix</keyword>
<feature type="domain" description="Ig-like" evidence="13">
    <location>
        <begin position="255"/>
        <end position="328"/>
    </location>
</feature>
<dbReference type="AlphaFoldDB" id="A0AB32TNT1"/>
<organism evidence="14 15">
    <name type="scientific">Danio rerio</name>
    <name type="common">Zebrafish</name>
    <name type="synonym">Brachydanio rerio</name>
    <dbReference type="NCBI Taxonomy" id="7955"/>
    <lineage>
        <taxon>Eukaryota</taxon>
        <taxon>Metazoa</taxon>
        <taxon>Chordata</taxon>
        <taxon>Craniata</taxon>
        <taxon>Vertebrata</taxon>
        <taxon>Euteleostomi</taxon>
        <taxon>Actinopterygii</taxon>
        <taxon>Neopterygii</taxon>
        <taxon>Teleostei</taxon>
        <taxon>Ostariophysi</taxon>
        <taxon>Cypriniformes</taxon>
        <taxon>Danionidae</taxon>
        <taxon>Danioninae</taxon>
        <taxon>Danio</taxon>
    </lineage>
</organism>
<sequence length="366" mass="40554">MYSLLPRLWILLLLLREMSQWFHFHRGFSTPRGFNLYNMLQCVLGLFSAVTLLVTVKGTNAECPLQINPPKLVVRFNSSASANCNTSVTHDGMGWEATVGGVPLSKANLITWRVSQLTDWKIEPPFCYINYGKQCEVPLPVTIYKTPDSVSISTVNQIMTEGNQYELQCDIHNVAPAQNLTINWYKGETLVNQTNFTDNTKSPVNKIIRLLIHPDRADDGAQYRCETELNLGVEGPQPPPKNTSKPLSIDVHYKPQHSSSAENISQSDTVYLNCTVKANPAAVYTWHSEHLKEKISSPVIQSSPLSPGKYTCTATNDLGASSKVFIVSSAGRTTFWAIVIAGVVLAVLLIVSYVIFKIKSPPNTII</sequence>
<keyword evidence="9" id="KW-0325">Glycoprotein</keyword>
<dbReference type="PANTHER" id="PTHR13771:SF9">
    <property type="entry name" value="INTERCELLULAR ADHESION MOLECULE 5"/>
    <property type="match status" value="1"/>
</dbReference>
<keyword evidence="14" id="KW-1185">Reference proteome</keyword>
<dbReference type="GO" id="GO:0005178">
    <property type="term" value="F:integrin binding"/>
    <property type="evidence" value="ECO:0007669"/>
    <property type="project" value="InterPro"/>
</dbReference>
<proteinExistence type="predicted"/>
<dbReference type="Pfam" id="PF13895">
    <property type="entry name" value="Ig_2"/>
    <property type="match status" value="1"/>
</dbReference>
<dbReference type="PANTHER" id="PTHR13771">
    <property type="entry name" value="INTERCELLULAR ADHESION MOLECULE"/>
    <property type="match status" value="1"/>
</dbReference>
<dbReference type="GO" id="GO:0016020">
    <property type="term" value="C:membrane"/>
    <property type="evidence" value="ECO:0007669"/>
    <property type="project" value="UniProtKB-SubCell"/>
</dbReference>
<evidence type="ECO:0000256" key="5">
    <source>
        <dbReference type="ARBA" id="ARBA00022889"/>
    </source>
</evidence>
<dbReference type="InterPro" id="IPR003599">
    <property type="entry name" value="Ig_sub"/>
</dbReference>
<evidence type="ECO:0000256" key="10">
    <source>
        <dbReference type="ARBA" id="ARBA00023319"/>
    </source>
</evidence>
<dbReference type="InterPro" id="IPR007110">
    <property type="entry name" value="Ig-like_dom"/>
</dbReference>
<gene>
    <name evidence="15" type="primary">si:ch211-74m13.1</name>
</gene>
<evidence type="ECO:0000313" key="15">
    <source>
        <dbReference type="RefSeq" id="XP_068075542.1"/>
    </source>
</evidence>
<dbReference type="InterPro" id="IPR047012">
    <property type="entry name" value="ICAM_VCAM"/>
</dbReference>
<reference evidence="15" key="1">
    <citation type="submission" date="2025-08" db="UniProtKB">
        <authorList>
            <consortium name="RefSeq"/>
        </authorList>
    </citation>
    <scope>IDENTIFICATION</scope>
    <source>
        <strain evidence="15">Tuebingen</strain>
        <tissue evidence="15">Fibroblasts and whole tissue</tissue>
    </source>
</reference>
<keyword evidence="10" id="KW-0393">Immunoglobulin domain</keyword>
<dbReference type="RefSeq" id="XP_068075542.1">
    <property type="nucleotide sequence ID" value="XM_068219441.2"/>
</dbReference>
<feature type="chain" id="PRO_5044191340" evidence="12">
    <location>
        <begin position="21"/>
        <end position="366"/>
    </location>
</feature>
<keyword evidence="4" id="KW-0677">Repeat</keyword>
<dbReference type="PRINTS" id="PR01472">
    <property type="entry name" value="ICAMVCAM1"/>
</dbReference>
<dbReference type="SUPFAM" id="SSF48726">
    <property type="entry name" value="Immunoglobulin"/>
    <property type="match status" value="3"/>
</dbReference>
<evidence type="ECO:0000256" key="11">
    <source>
        <dbReference type="SAM" id="Phobius"/>
    </source>
</evidence>
<dbReference type="PROSITE" id="PS50835">
    <property type="entry name" value="IG_LIKE"/>
    <property type="match status" value="2"/>
</dbReference>
<feature type="signal peptide" evidence="12">
    <location>
        <begin position="1"/>
        <end position="20"/>
    </location>
</feature>
<evidence type="ECO:0000256" key="2">
    <source>
        <dbReference type="ARBA" id="ARBA00022692"/>
    </source>
</evidence>
<comment type="subcellular location">
    <subcellularLocation>
        <location evidence="1">Membrane</location>
        <topology evidence="1">Single-pass type I membrane protein</topology>
    </subcellularLocation>
</comment>
<dbReference type="Gene3D" id="2.60.40.10">
    <property type="entry name" value="Immunoglobulins"/>
    <property type="match status" value="3"/>
</dbReference>
<evidence type="ECO:0000256" key="7">
    <source>
        <dbReference type="ARBA" id="ARBA00023136"/>
    </source>
</evidence>
<evidence type="ECO:0000259" key="13">
    <source>
        <dbReference type="PROSITE" id="PS50835"/>
    </source>
</evidence>
<evidence type="ECO:0000256" key="6">
    <source>
        <dbReference type="ARBA" id="ARBA00022989"/>
    </source>
</evidence>
<keyword evidence="2 11" id="KW-0812">Transmembrane</keyword>
<dbReference type="InterPro" id="IPR003987">
    <property type="entry name" value="ICAM_VCAM_N"/>
</dbReference>
<dbReference type="InterPro" id="IPR013783">
    <property type="entry name" value="Ig-like_fold"/>
</dbReference>
<accession>A0AB32TNT1</accession>
<evidence type="ECO:0000256" key="9">
    <source>
        <dbReference type="ARBA" id="ARBA00023180"/>
    </source>
</evidence>
<evidence type="ECO:0000256" key="4">
    <source>
        <dbReference type="ARBA" id="ARBA00022737"/>
    </source>
</evidence>
<dbReference type="GO" id="GO:0098609">
    <property type="term" value="P:cell-cell adhesion"/>
    <property type="evidence" value="ECO:0007669"/>
    <property type="project" value="InterPro"/>
</dbReference>
<dbReference type="SMART" id="SM00409">
    <property type="entry name" value="IG"/>
    <property type="match status" value="2"/>
</dbReference>
<keyword evidence="5" id="KW-0130">Cell adhesion</keyword>
<evidence type="ECO:0000256" key="3">
    <source>
        <dbReference type="ARBA" id="ARBA00022729"/>
    </source>
</evidence>
<keyword evidence="3 12" id="KW-0732">Signal</keyword>
<evidence type="ECO:0000313" key="14">
    <source>
        <dbReference type="Proteomes" id="UP000000437"/>
    </source>
</evidence>
<keyword evidence="7 11" id="KW-0472">Membrane</keyword>
<name>A0AB32TNT1_DANRE</name>
<evidence type="ECO:0000256" key="8">
    <source>
        <dbReference type="ARBA" id="ARBA00023157"/>
    </source>
</evidence>
<feature type="transmembrane region" description="Helical" evidence="11">
    <location>
        <begin position="335"/>
        <end position="356"/>
    </location>
</feature>
<protein>
    <submittedName>
        <fullName evidence="15">Vascular cell adhesion protein 1 isoform X1</fullName>
    </submittedName>
</protein>
<evidence type="ECO:0000256" key="12">
    <source>
        <dbReference type="SAM" id="SignalP"/>
    </source>
</evidence>
<dbReference type="InterPro" id="IPR036179">
    <property type="entry name" value="Ig-like_dom_sf"/>
</dbReference>
<evidence type="ECO:0000256" key="1">
    <source>
        <dbReference type="ARBA" id="ARBA00004479"/>
    </source>
</evidence>
<feature type="domain" description="Ig-like" evidence="13">
    <location>
        <begin position="147"/>
        <end position="248"/>
    </location>
</feature>